<evidence type="ECO:0000313" key="1">
    <source>
        <dbReference type="EMBL" id="PON87373.1"/>
    </source>
</evidence>
<reference evidence="2" key="1">
    <citation type="submission" date="2016-06" db="EMBL/GenBank/DDBJ databases">
        <title>Parallel loss of symbiosis genes in relatives of nitrogen-fixing non-legume Parasponia.</title>
        <authorList>
            <person name="Van Velzen R."/>
            <person name="Holmer R."/>
            <person name="Bu F."/>
            <person name="Rutten L."/>
            <person name="Van Zeijl A."/>
            <person name="Liu W."/>
            <person name="Santuari L."/>
            <person name="Cao Q."/>
            <person name="Sharma T."/>
            <person name="Shen D."/>
            <person name="Roswanjaya Y."/>
            <person name="Wardhani T."/>
            <person name="Kalhor M.S."/>
            <person name="Jansen J."/>
            <person name="Van den Hoogen J."/>
            <person name="Gungor B."/>
            <person name="Hartog M."/>
            <person name="Hontelez J."/>
            <person name="Verver J."/>
            <person name="Yang W.-C."/>
            <person name="Schijlen E."/>
            <person name="Repin R."/>
            <person name="Schilthuizen M."/>
            <person name="Schranz E."/>
            <person name="Heidstra R."/>
            <person name="Miyata K."/>
            <person name="Fedorova E."/>
            <person name="Kohlen W."/>
            <person name="Bisseling T."/>
            <person name="Smit S."/>
            <person name="Geurts R."/>
        </authorList>
    </citation>
    <scope>NUCLEOTIDE SEQUENCE [LARGE SCALE GENOMIC DNA]</scope>
    <source>
        <strain evidence="2">cv. RG33-2</strain>
    </source>
</reference>
<dbReference type="InParanoid" id="A0A2P5EPA2"/>
<sequence length="223" mass="25710">MTILTGLNHLDDYCRVFHRGNYTFSRLVSRKVTILHLLVLSIRTLLQSRLLCEQSFTSSLIISMGLTLAVRSEMLKDKSIVKQVQSKLASWKAQCLSRARHEVLVKSVGMAMPFYSLLSILVPKTICSKLDAVIRAFWWAKEDVKKGLYLKEKSLWGDLIRDKYLKGDSFMHVSLKNFDSWVWKAILWSRKLLVLGTCHRAVRIGAIDVWEDPWIPNLTGFRP</sequence>
<organism evidence="1 2">
    <name type="scientific">Trema orientale</name>
    <name type="common">Charcoal tree</name>
    <name type="synonym">Celtis orientalis</name>
    <dbReference type="NCBI Taxonomy" id="63057"/>
    <lineage>
        <taxon>Eukaryota</taxon>
        <taxon>Viridiplantae</taxon>
        <taxon>Streptophyta</taxon>
        <taxon>Embryophyta</taxon>
        <taxon>Tracheophyta</taxon>
        <taxon>Spermatophyta</taxon>
        <taxon>Magnoliopsida</taxon>
        <taxon>eudicotyledons</taxon>
        <taxon>Gunneridae</taxon>
        <taxon>Pentapetalae</taxon>
        <taxon>rosids</taxon>
        <taxon>fabids</taxon>
        <taxon>Rosales</taxon>
        <taxon>Cannabaceae</taxon>
        <taxon>Trema</taxon>
    </lineage>
</organism>
<accession>A0A2P5EPA2</accession>
<keyword evidence="2" id="KW-1185">Reference proteome</keyword>
<gene>
    <name evidence="1" type="ORF">TorRG33x02_168650</name>
</gene>
<dbReference type="EMBL" id="JXTC01000118">
    <property type="protein sequence ID" value="PON87373.1"/>
    <property type="molecule type" value="Genomic_DNA"/>
</dbReference>
<comment type="caution">
    <text evidence="1">The sequence shown here is derived from an EMBL/GenBank/DDBJ whole genome shotgun (WGS) entry which is preliminary data.</text>
</comment>
<protein>
    <recommendedName>
        <fullName evidence="3">Reverse transcriptase zinc-binding domain-containing protein</fullName>
    </recommendedName>
</protein>
<dbReference type="PANTHER" id="PTHR33116">
    <property type="entry name" value="REVERSE TRANSCRIPTASE ZINC-BINDING DOMAIN-CONTAINING PROTEIN-RELATED-RELATED"/>
    <property type="match status" value="1"/>
</dbReference>
<dbReference type="PANTHER" id="PTHR33116:SF86">
    <property type="entry name" value="REVERSE TRANSCRIPTASE DOMAIN-CONTAINING PROTEIN"/>
    <property type="match status" value="1"/>
</dbReference>
<evidence type="ECO:0008006" key="3">
    <source>
        <dbReference type="Google" id="ProtNLM"/>
    </source>
</evidence>
<name>A0A2P5EPA2_TREOI</name>
<dbReference type="AlphaFoldDB" id="A0A2P5EPA2"/>
<evidence type="ECO:0000313" key="2">
    <source>
        <dbReference type="Proteomes" id="UP000237000"/>
    </source>
</evidence>
<dbReference type="Proteomes" id="UP000237000">
    <property type="component" value="Unassembled WGS sequence"/>
</dbReference>
<proteinExistence type="predicted"/>
<dbReference type="OrthoDB" id="1434716at2759"/>